<evidence type="ECO:0008006" key="3">
    <source>
        <dbReference type="Google" id="ProtNLM"/>
    </source>
</evidence>
<organism evidence="1 2">
    <name type="scientific">Acetobacter malorum DSM 14337</name>
    <dbReference type="NCBI Taxonomy" id="1307910"/>
    <lineage>
        <taxon>Bacteria</taxon>
        <taxon>Pseudomonadati</taxon>
        <taxon>Pseudomonadota</taxon>
        <taxon>Alphaproteobacteria</taxon>
        <taxon>Acetobacterales</taxon>
        <taxon>Acetobacteraceae</taxon>
        <taxon>Acetobacter</taxon>
    </lineage>
</organism>
<accession>A0ABQ0PZI4</accession>
<dbReference type="EMBL" id="BAPF01000054">
    <property type="protein sequence ID" value="GBQ85477.1"/>
    <property type="molecule type" value="Genomic_DNA"/>
</dbReference>
<sequence length="129" mass="14676">MTMSNMNTEFLRRLKKEDEVFVVTTGSQGRKSGQVGRVIARGPKWITVTVPNNSRGSKFCVETGEENCDCGYSDQLWENEATWMAHVERAKAWEELRQILIDHREPPANFSLSDIKSVTKTLGLERKSV</sequence>
<gene>
    <name evidence="1" type="ORF">AA14337_3081</name>
</gene>
<dbReference type="Pfam" id="PF24203">
    <property type="entry name" value="Phage_ProQ_C_like"/>
    <property type="match status" value="1"/>
</dbReference>
<dbReference type="Proteomes" id="UP001065047">
    <property type="component" value="Unassembled WGS sequence"/>
</dbReference>
<evidence type="ECO:0000313" key="1">
    <source>
        <dbReference type="EMBL" id="GBQ85477.1"/>
    </source>
</evidence>
<name>A0ABQ0PZI4_9PROT</name>
<reference evidence="1" key="1">
    <citation type="submission" date="2013-04" db="EMBL/GenBank/DDBJ databases">
        <title>The genome sequencing project of 58 acetic acid bacteria.</title>
        <authorList>
            <person name="Okamoto-Kainuma A."/>
            <person name="Ishikawa M."/>
            <person name="Umino S."/>
            <person name="Koizumi Y."/>
            <person name="Shiwa Y."/>
            <person name="Yoshikawa H."/>
            <person name="Matsutani M."/>
            <person name="Matsushita K."/>
        </authorList>
    </citation>
    <scope>NUCLEOTIDE SEQUENCE</scope>
    <source>
        <strain evidence="1">DSM 14337</strain>
    </source>
</reference>
<keyword evidence="2" id="KW-1185">Reference proteome</keyword>
<evidence type="ECO:0000313" key="2">
    <source>
        <dbReference type="Proteomes" id="UP001065047"/>
    </source>
</evidence>
<protein>
    <recommendedName>
        <fullName evidence="3">KOW domain-containing protein</fullName>
    </recommendedName>
</protein>
<proteinExistence type="predicted"/>
<comment type="caution">
    <text evidence="1">The sequence shown here is derived from an EMBL/GenBank/DDBJ whole genome shotgun (WGS) entry which is preliminary data.</text>
</comment>
<dbReference type="InterPro" id="IPR056982">
    <property type="entry name" value="Phage_ProQ_C-like"/>
</dbReference>